<dbReference type="Gene3D" id="2.40.160.20">
    <property type="match status" value="1"/>
</dbReference>
<dbReference type="AlphaFoldDB" id="A0A3R9V6Z7"/>
<gene>
    <name evidence="2" type="ORF">EI291_13495</name>
</gene>
<proteinExistence type="predicted"/>
<dbReference type="OrthoDB" id="945117at2"/>
<organism evidence="2 3">
    <name type="scientific">Hymenobacter rigui</name>
    <dbReference type="NCBI Taxonomy" id="334424"/>
    <lineage>
        <taxon>Bacteria</taxon>
        <taxon>Pseudomonadati</taxon>
        <taxon>Bacteroidota</taxon>
        <taxon>Cytophagia</taxon>
        <taxon>Cytophagales</taxon>
        <taxon>Hymenobacteraceae</taxon>
        <taxon>Hymenobacter</taxon>
    </lineage>
</organism>
<evidence type="ECO:0000313" key="2">
    <source>
        <dbReference type="EMBL" id="RSK48093.1"/>
    </source>
</evidence>
<evidence type="ECO:0008006" key="4">
    <source>
        <dbReference type="Google" id="ProtNLM"/>
    </source>
</evidence>
<evidence type="ECO:0000313" key="3">
    <source>
        <dbReference type="Proteomes" id="UP000273500"/>
    </source>
</evidence>
<sequence>MKKSIFGAIILGFSTLSVQAQIAAGTKLLSGSIGYSRQKQEQSVSLPGISTMEIKNETAYFTPSVGYFVADNLALGISAGASLNKSQGYYYVNSPYGPTYVPTENKTRSLSGGLFGRYYKFVGEKFALYGQLGGGYQNIYTSGNTANGFPRGADNRQEGFYASLLPGIVFFPTNKLGLELTLRGATYNRLTDKRDTSGSGIEVKNTTSNLDLGFGLNDLNLGISLYLGR</sequence>
<dbReference type="InterPro" id="IPR011250">
    <property type="entry name" value="OMP/PagP_B-barrel"/>
</dbReference>
<keyword evidence="3" id="KW-1185">Reference proteome</keyword>
<keyword evidence="1" id="KW-0732">Signal</keyword>
<feature type="signal peptide" evidence="1">
    <location>
        <begin position="1"/>
        <end position="20"/>
    </location>
</feature>
<name>A0A3R9V6Z7_9BACT</name>
<protein>
    <recommendedName>
        <fullName evidence="4">Outer membrane protein beta-barrel domain-containing protein</fullName>
    </recommendedName>
</protein>
<comment type="caution">
    <text evidence="2">The sequence shown here is derived from an EMBL/GenBank/DDBJ whole genome shotgun (WGS) entry which is preliminary data.</text>
</comment>
<dbReference type="EMBL" id="RWIT01000006">
    <property type="protein sequence ID" value="RSK48093.1"/>
    <property type="molecule type" value="Genomic_DNA"/>
</dbReference>
<reference evidence="2 3" key="1">
    <citation type="submission" date="2018-12" db="EMBL/GenBank/DDBJ databases">
        <authorList>
            <person name="Feng G."/>
            <person name="Zhu H."/>
        </authorList>
    </citation>
    <scope>NUCLEOTIDE SEQUENCE [LARGE SCALE GENOMIC DNA]</scope>
    <source>
        <strain evidence="2 3">KCTC 12533</strain>
    </source>
</reference>
<dbReference type="Proteomes" id="UP000273500">
    <property type="component" value="Unassembled WGS sequence"/>
</dbReference>
<dbReference type="SUPFAM" id="SSF56925">
    <property type="entry name" value="OMPA-like"/>
    <property type="match status" value="1"/>
</dbReference>
<accession>A0A3R9V6Z7</accession>
<evidence type="ECO:0000256" key="1">
    <source>
        <dbReference type="SAM" id="SignalP"/>
    </source>
</evidence>
<dbReference type="RefSeq" id="WP_125420732.1">
    <property type="nucleotide sequence ID" value="NZ_RWIT01000006.1"/>
</dbReference>
<feature type="chain" id="PRO_5018570384" description="Outer membrane protein beta-barrel domain-containing protein" evidence="1">
    <location>
        <begin position="21"/>
        <end position="229"/>
    </location>
</feature>